<gene>
    <name evidence="15" type="ORF">FB564_1064</name>
    <name evidence="14" type="ORF">Sar04_09760</name>
</gene>
<dbReference type="SMART" id="SM00304">
    <property type="entry name" value="HAMP"/>
    <property type="match status" value="1"/>
</dbReference>
<accession>A0A542XJM0</accession>
<dbReference type="InterPro" id="IPR003660">
    <property type="entry name" value="HAMP_dom"/>
</dbReference>
<dbReference type="EMBL" id="BOQM01000006">
    <property type="protein sequence ID" value="GIM82945.1"/>
    <property type="molecule type" value="Genomic_DNA"/>
</dbReference>
<dbReference type="InterPro" id="IPR003594">
    <property type="entry name" value="HATPase_dom"/>
</dbReference>
<dbReference type="GeneID" id="93770382"/>
<evidence type="ECO:0000313" key="15">
    <source>
        <dbReference type="EMBL" id="TQL35990.1"/>
    </source>
</evidence>
<keyword evidence="9" id="KW-0902">Two-component regulatory system</keyword>
<keyword evidence="5" id="KW-0808">Transferase</keyword>
<dbReference type="Gene3D" id="6.10.340.10">
    <property type="match status" value="1"/>
</dbReference>
<dbReference type="Gene3D" id="3.30.565.10">
    <property type="entry name" value="Histidine kinase-like ATPase, C-terminal domain"/>
    <property type="match status" value="1"/>
</dbReference>
<dbReference type="Gene3D" id="1.10.287.130">
    <property type="match status" value="1"/>
</dbReference>
<proteinExistence type="predicted"/>
<keyword evidence="7 15" id="KW-0418">Kinase</keyword>
<dbReference type="SMART" id="SM00388">
    <property type="entry name" value="HisKA"/>
    <property type="match status" value="1"/>
</dbReference>
<dbReference type="InterPro" id="IPR004358">
    <property type="entry name" value="Sig_transdc_His_kin-like_C"/>
</dbReference>
<organism evidence="15 16">
    <name type="scientific">Salinispora arenicola</name>
    <dbReference type="NCBI Taxonomy" id="168697"/>
    <lineage>
        <taxon>Bacteria</taxon>
        <taxon>Bacillati</taxon>
        <taxon>Actinomycetota</taxon>
        <taxon>Actinomycetes</taxon>
        <taxon>Micromonosporales</taxon>
        <taxon>Micromonosporaceae</taxon>
        <taxon>Salinispora</taxon>
    </lineage>
</organism>
<evidence type="ECO:0000256" key="6">
    <source>
        <dbReference type="ARBA" id="ARBA00022692"/>
    </source>
</evidence>
<dbReference type="RefSeq" id="WP_018802261.1">
    <property type="nucleotide sequence ID" value="NZ_BOQM01000006.1"/>
</dbReference>
<evidence type="ECO:0000256" key="2">
    <source>
        <dbReference type="ARBA" id="ARBA00004236"/>
    </source>
</evidence>
<evidence type="ECO:0000256" key="9">
    <source>
        <dbReference type="ARBA" id="ARBA00023012"/>
    </source>
</evidence>
<dbReference type="SUPFAM" id="SSF55874">
    <property type="entry name" value="ATPase domain of HSP90 chaperone/DNA topoisomerase II/histidine kinase"/>
    <property type="match status" value="1"/>
</dbReference>
<comment type="subcellular location">
    <subcellularLocation>
        <location evidence="2">Cell membrane</location>
    </subcellularLocation>
</comment>
<name>A0A542XJM0_SALAC</name>
<evidence type="ECO:0000256" key="7">
    <source>
        <dbReference type="ARBA" id="ARBA00022777"/>
    </source>
</evidence>
<dbReference type="InterPro" id="IPR036890">
    <property type="entry name" value="HATPase_C_sf"/>
</dbReference>
<dbReference type="InterPro" id="IPR003661">
    <property type="entry name" value="HisK_dim/P_dom"/>
</dbReference>
<evidence type="ECO:0000256" key="1">
    <source>
        <dbReference type="ARBA" id="ARBA00000085"/>
    </source>
</evidence>
<dbReference type="Proteomes" id="UP000315983">
    <property type="component" value="Unassembled WGS sequence"/>
</dbReference>
<feature type="domain" description="Histidine kinase" evidence="12">
    <location>
        <begin position="262"/>
        <end position="502"/>
    </location>
</feature>
<reference evidence="14 17" key="2">
    <citation type="submission" date="2021-03" db="EMBL/GenBank/DDBJ databases">
        <title>Whole genome shotgun sequence of Salinispora arenicola NBRC 105043.</title>
        <authorList>
            <person name="Komaki H."/>
            <person name="Tamura T."/>
        </authorList>
    </citation>
    <scope>NUCLEOTIDE SEQUENCE [LARGE SCALE GENOMIC DNA]</scope>
    <source>
        <strain evidence="14 17">NBRC 105043</strain>
    </source>
</reference>
<evidence type="ECO:0000256" key="11">
    <source>
        <dbReference type="SAM" id="Phobius"/>
    </source>
</evidence>
<dbReference type="GO" id="GO:0005886">
    <property type="term" value="C:plasma membrane"/>
    <property type="evidence" value="ECO:0007669"/>
    <property type="project" value="UniProtKB-SubCell"/>
</dbReference>
<evidence type="ECO:0000256" key="5">
    <source>
        <dbReference type="ARBA" id="ARBA00022679"/>
    </source>
</evidence>
<dbReference type="PROSITE" id="PS50109">
    <property type="entry name" value="HIS_KIN"/>
    <property type="match status" value="1"/>
</dbReference>
<protein>
    <recommendedName>
        <fullName evidence="3">histidine kinase</fullName>
        <ecNumber evidence="3">2.7.13.3</ecNumber>
    </recommendedName>
</protein>
<keyword evidence="17" id="KW-1185">Reference proteome</keyword>
<evidence type="ECO:0000256" key="3">
    <source>
        <dbReference type="ARBA" id="ARBA00012438"/>
    </source>
</evidence>
<dbReference type="EC" id="2.7.13.3" evidence="3"/>
<dbReference type="FunFam" id="1.10.287.130:FF:000001">
    <property type="entry name" value="Two-component sensor histidine kinase"/>
    <property type="match status" value="1"/>
</dbReference>
<dbReference type="PRINTS" id="PR00344">
    <property type="entry name" value="BCTRLSENSOR"/>
</dbReference>
<dbReference type="Pfam" id="PF02518">
    <property type="entry name" value="HATPase_c"/>
    <property type="match status" value="1"/>
</dbReference>
<evidence type="ECO:0000313" key="16">
    <source>
        <dbReference type="Proteomes" id="UP000315983"/>
    </source>
</evidence>
<keyword evidence="8 11" id="KW-1133">Transmembrane helix</keyword>
<feature type="domain" description="HAMP" evidence="13">
    <location>
        <begin position="194"/>
        <end position="247"/>
    </location>
</feature>
<evidence type="ECO:0000259" key="12">
    <source>
        <dbReference type="PROSITE" id="PS50109"/>
    </source>
</evidence>
<dbReference type="PANTHER" id="PTHR45436">
    <property type="entry name" value="SENSOR HISTIDINE KINASE YKOH"/>
    <property type="match status" value="1"/>
</dbReference>
<dbReference type="InterPro" id="IPR036097">
    <property type="entry name" value="HisK_dim/P_sf"/>
</dbReference>
<keyword evidence="6 11" id="KW-0812">Transmembrane</keyword>
<dbReference type="SMART" id="SM00387">
    <property type="entry name" value="HATPase_c"/>
    <property type="match status" value="1"/>
</dbReference>
<dbReference type="GO" id="GO:0000155">
    <property type="term" value="F:phosphorelay sensor kinase activity"/>
    <property type="evidence" value="ECO:0007669"/>
    <property type="project" value="InterPro"/>
</dbReference>
<dbReference type="PANTHER" id="PTHR45436:SF5">
    <property type="entry name" value="SENSOR HISTIDINE KINASE TRCS"/>
    <property type="match status" value="1"/>
</dbReference>
<comment type="catalytic activity">
    <reaction evidence="1">
        <text>ATP + protein L-histidine = ADP + protein N-phospho-L-histidine.</text>
        <dbReference type="EC" id="2.7.13.3"/>
    </reaction>
</comment>
<sequence length="550" mass="59151">MRRRAPRWRLRRWAHWNLRSRLVVVVAALTALALVAANAAGVVLLRRTLIERIDDQLSAVNRPFNRDGSTPYGHPRVFPNVRLGPEQVLLLYGADGRLRDVRRSDESNDLPILEPYEQLVADAAAGRPYSVGGVDGTSPWRVLVVDRGGDRGVAVLAVSLREVDETVGLLLLIDIVVVLIALFLLGFLAAVVVRLGLRPLTRMEWVTAEITAGNLDRRVPDADPHTEPGRLGGALNLMLDRISAEVAARRDSERRLRDFVADASHELRTPLTSIRGFAELYRRGGAPPGPDLDETMTRIEAEAARMGLLVEDLLLLAQLDHDRPARRRPVDLLAVAADSVRDAHARAPFRDIRLTALDDDALFEAVTVSGDDHRLRQVAANLVSNALQHTPPDVPVTVRAGRSHRVPAGPAPTVSVGGSLPAEEPVAVLEVTDTGPGIAADQAVRVFERLFRAERSRSRGSGGSGLGLPIVAAIVSAHRGRVELVTAPGRGATFRVLLPAVSGGGRDEPGDLPRGVAHDTPSRFRGCPGLPPSCGFQGVDHACATTPPGA</sequence>
<dbReference type="SUPFAM" id="SSF47384">
    <property type="entry name" value="Homodimeric domain of signal transducing histidine kinase"/>
    <property type="match status" value="1"/>
</dbReference>
<dbReference type="Pfam" id="PF00512">
    <property type="entry name" value="HisKA"/>
    <property type="match status" value="1"/>
</dbReference>
<reference evidence="15 16" key="1">
    <citation type="submission" date="2019-06" db="EMBL/GenBank/DDBJ databases">
        <title>Sequencing the genomes of 1000 actinobacteria strains.</title>
        <authorList>
            <person name="Klenk H.-P."/>
        </authorList>
    </citation>
    <scope>NUCLEOTIDE SEQUENCE [LARGE SCALE GENOMIC DNA]</scope>
    <source>
        <strain evidence="15 16">DSM 44819</strain>
    </source>
</reference>
<comment type="caution">
    <text evidence="15">The sequence shown here is derived from an EMBL/GenBank/DDBJ whole genome shotgun (WGS) entry which is preliminary data.</text>
</comment>
<dbReference type="InterPro" id="IPR005467">
    <property type="entry name" value="His_kinase_dom"/>
</dbReference>
<evidence type="ECO:0000256" key="8">
    <source>
        <dbReference type="ARBA" id="ARBA00022989"/>
    </source>
</evidence>
<dbReference type="SUPFAM" id="SSF158472">
    <property type="entry name" value="HAMP domain-like"/>
    <property type="match status" value="1"/>
</dbReference>
<dbReference type="CDD" id="cd06225">
    <property type="entry name" value="HAMP"/>
    <property type="match status" value="1"/>
</dbReference>
<evidence type="ECO:0000256" key="10">
    <source>
        <dbReference type="ARBA" id="ARBA00023136"/>
    </source>
</evidence>
<dbReference type="InterPro" id="IPR050428">
    <property type="entry name" value="TCS_sensor_his_kinase"/>
</dbReference>
<evidence type="ECO:0000313" key="14">
    <source>
        <dbReference type="EMBL" id="GIM82945.1"/>
    </source>
</evidence>
<evidence type="ECO:0000313" key="17">
    <source>
        <dbReference type="Proteomes" id="UP000677457"/>
    </source>
</evidence>
<dbReference type="Proteomes" id="UP000677457">
    <property type="component" value="Unassembled WGS sequence"/>
</dbReference>
<dbReference type="AlphaFoldDB" id="A0A542XJM0"/>
<dbReference type="EMBL" id="VFOL01000001">
    <property type="protein sequence ID" value="TQL35990.1"/>
    <property type="molecule type" value="Genomic_DNA"/>
</dbReference>
<feature type="transmembrane region" description="Helical" evidence="11">
    <location>
        <begin position="169"/>
        <end position="193"/>
    </location>
</feature>
<dbReference type="CDD" id="cd00075">
    <property type="entry name" value="HATPase"/>
    <property type="match status" value="1"/>
</dbReference>
<evidence type="ECO:0000259" key="13">
    <source>
        <dbReference type="PROSITE" id="PS50885"/>
    </source>
</evidence>
<dbReference type="PROSITE" id="PS50885">
    <property type="entry name" value="HAMP"/>
    <property type="match status" value="1"/>
</dbReference>
<dbReference type="CDD" id="cd00082">
    <property type="entry name" value="HisKA"/>
    <property type="match status" value="1"/>
</dbReference>
<keyword evidence="4" id="KW-0597">Phosphoprotein</keyword>
<dbReference type="Pfam" id="PF00672">
    <property type="entry name" value="HAMP"/>
    <property type="match status" value="1"/>
</dbReference>
<evidence type="ECO:0000256" key="4">
    <source>
        <dbReference type="ARBA" id="ARBA00022553"/>
    </source>
</evidence>
<keyword evidence="10 11" id="KW-0472">Membrane</keyword>